<evidence type="ECO:0000256" key="8">
    <source>
        <dbReference type="PIRSR" id="PIRSR630616-3"/>
    </source>
</evidence>
<feature type="binding site" evidence="7">
    <location>
        <position position="315"/>
    </location>
    <ligand>
        <name>ATP</name>
        <dbReference type="ChEBI" id="CHEBI:30616"/>
    </ligand>
</feature>
<dbReference type="AlphaFoldDB" id="A0A835T9R5"/>
<keyword evidence="3 7" id="KW-0547">Nucleotide-binding</keyword>
<evidence type="ECO:0000259" key="11">
    <source>
        <dbReference type="PROSITE" id="PS50011"/>
    </source>
</evidence>
<reference evidence="12" key="1">
    <citation type="journal article" date="2020" name="bioRxiv">
        <title>Comparative genomics of Chlamydomonas.</title>
        <authorList>
            <person name="Craig R.J."/>
            <person name="Hasan A.R."/>
            <person name="Ness R.W."/>
            <person name="Keightley P.D."/>
        </authorList>
    </citation>
    <scope>NUCLEOTIDE SEQUENCE</scope>
    <source>
        <strain evidence="12">SAG 7.73</strain>
    </source>
</reference>
<evidence type="ECO:0000313" key="13">
    <source>
        <dbReference type="Proteomes" id="UP000650467"/>
    </source>
</evidence>
<keyword evidence="4" id="KW-0418">Kinase</keyword>
<evidence type="ECO:0000256" key="1">
    <source>
        <dbReference type="ARBA" id="ARBA00022527"/>
    </source>
</evidence>
<evidence type="ECO:0000256" key="4">
    <source>
        <dbReference type="ARBA" id="ARBA00022777"/>
    </source>
</evidence>
<evidence type="ECO:0000256" key="9">
    <source>
        <dbReference type="PROSITE-ProRule" id="PRU10141"/>
    </source>
</evidence>
<dbReference type="EMBL" id="JAEHOC010000007">
    <property type="protein sequence ID" value="KAG2440086.1"/>
    <property type="molecule type" value="Genomic_DNA"/>
</dbReference>
<accession>A0A835T9R5</accession>
<feature type="region of interest" description="Disordered" evidence="10">
    <location>
        <begin position="825"/>
        <end position="932"/>
    </location>
</feature>
<evidence type="ECO:0000256" key="7">
    <source>
        <dbReference type="PIRSR" id="PIRSR630616-2"/>
    </source>
</evidence>
<feature type="domain" description="Protein kinase" evidence="11">
    <location>
        <begin position="141"/>
        <end position="452"/>
    </location>
</feature>
<dbReference type="PROSITE" id="PS00107">
    <property type="entry name" value="PROTEIN_KINASE_ATP"/>
    <property type="match status" value="1"/>
</dbReference>
<dbReference type="Proteomes" id="UP000650467">
    <property type="component" value="Unassembled WGS sequence"/>
</dbReference>
<evidence type="ECO:0000313" key="12">
    <source>
        <dbReference type="EMBL" id="KAG2440086.1"/>
    </source>
</evidence>
<dbReference type="Gene3D" id="3.30.200.20">
    <property type="entry name" value="Phosphorylase Kinase, domain 1"/>
    <property type="match status" value="1"/>
</dbReference>
<feature type="region of interest" description="Disordered" evidence="10">
    <location>
        <begin position="284"/>
        <end position="303"/>
    </location>
</feature>
<feature type="compositionally biased region" description="Low complexity" evidence="10">
    <location>
        <begin position="903"/>
        <end position="919"/>
    </location>
</feature>
<dbReference type="InterPro" id="IPR030616">
    <property type="entry name" value="Aur-like"/>
</dbReference>
<dbReference type="InterPro" id="IPR000719">
    <property type="entry name" value="Prot_kinase_dom"/>
</dbReference>
<feature type="compositionally biased region" description="Low complexity" evidence="10">
    <location>
        <begin position="540"/>
        <end position="550"/>
    </location>
</feature>
<feature type="compositionally biased region" description="Low complexity" evidence="10">
    <location>
        <begin position="838"/>
        <end position="847"/>
    </location>
</feature>
<evidence type="ECO:0000256" key="6">
    <source>
        <dbReference type="PIRSR" id="PIRSR630616-1"/>
    </source>
</evidence>
<dbReference type="GO" id="GO:0004674">
    <property type="term" value="F:protein serine/threonine kinase activity"/>
    <property type="evidence" value="ECO:0007669"/>
    <property type="project" value="UniProtKB-KW"/>
</dbReference>
<keyword evidence="2" id="KW-0808">Transferase</keyword>
<keyword evidence="13" id="KW-1185">Reference proteome</keyword>
<dbReference type="GO" id="GO:0005524">
    <property type="term" value="F:ATP binding"/>
    <property type="evidence" value="ECO:0007669"/>
    <property type="project" value="UniProtKB-UniRule"/>
</dbReference>
<evidence type="ECO:0000256" key="10">
    <source>
        <dbReference type="SAM" id="MobiDB-lite"/>
    </source>
</evidence>
<feature type="region of interest" description="Disordered" evidence="10">
    <location>
        <begin position="1"/>
        <end position="44"/>
    </location>
</feature>
<evidence type="ECO:0000256" key="2">
    <source>
        <dbReference type="ARBA" id="ARBA00022679"/>
    </source>
</evidence>
<dbReference type="SUPFAM" id="SSF56112">
    <property type="entry name" value="Protein kinase-like (PK-like)"/>
    <property type="match status" value="1"/>
</dbReference>
<feature type="cross-link" description="Glycyl lysine isopeptide (Lys-Gly) (interchain with G-Cter in SUMO2)" evidence="8">
    <location>
        <position position="274"/>
    </location>
</feature>
<feature type="compositionally biased region" description="Low complexity" evidence="10">
    <location>
        <begin position="15"/>
        <end position="32"/>
    </location>
</feature>
<dbReference type="PROSITE" id="PS50011">
    <property type="entry name" value="PROTEIN_KINASE_DOM"/>
    <property type="match status" value="1"/>
</dbReference>
<gene>
    <name evidence="12" type="ORF">HXX76_004200</name>
</gene>
<name>A0A835T9R5_CHLIN</name>
<feature type="compositionally biased region" description="Low complexity" evidence="10">
    <location>
        <begin position="671"/>
        <end position="705"/>
    </location>
</feature>
<feature type="region of interest" description="Disordered" evidence="10">
    <location>
        <begin position="540"/>
        <end position="583"/>
    </location>
</feature>
<feature type="compositionally biased region" description="Basic residues" evidence="10">
    <location>
        <begin position="629"/>
        <end position="640"/>
    </location>
</feature>
<organism evidence="12 13">
    <name type="scientific">Chlamydomonas incerta</name>
    <dbReference type="NCBI Taxonomy" id="51695"/>
    <lineage>
        <taxon>Eukaryota</taxon>
        <taxon>Viridiplantae</taxon>
        <taxon>Chlorophyta</taxon>
        <taxon>core chlorophytes</taxon>
        <taxon>Chlorophyceae</taxon>
        <taxon>CS clade</taxon>
        <taxon>Chlamydomonadales</taxon>
        <taxon>Chlamydomonadaceae</taxon>
        <taxon>Chlamydomonas</taxon>
    </lineage>
</organism>
<protein>
    <recommendedName>
        <fullName evidence="11">Protein kinase domain-containing protein</fullName>
    </recommendedName>
</protein>
<dbReference type="PANTHER" id="PTHR24350">
    <property type="entry name" value="SERINE/THREONINE-PROTEIN KINASE IAL-RELATED"/>
    <property type="match status" value="1"/>
</dbReference>
<feature type="region of interest" description="Disordered" evidence="10">
    <location>
        <begin position="620"/>
        <end position="729"/>
    </location>
</feature>
<feature type="binding site" evidence="7 9">
    <location>
        <position position="176"/>
    </location>
    <ligand>
        <name>ATP</name>
        <dbReference type="ChEBI" id="CHEBI:30616"/>
    </ligand>
</feature>
<sequence length="976" mass="97380">MSGLVRRGGGGGDSAAGSKSNGACTSSSAGSNSGSGGSGSVKVPPRQLWCPAALRAAAAARAGNAGGAGSSSSRADGESGTKDGSRSVIARGAAKGSGATLEYPAPRRTVTLFEEAPLYLDNCPQWLKSHSLWSPRLPARLVDVTRLGEGRHGSVALVTQRGGSGGNWAQQRAVLKQFVRERLLESPRVHQKVLNEWRVHSGLTHEFIVPLYGAVEDRGYVTFLMEAQQGDLLWYLDEQDSEVMAEDEARAVMADVLAALCHMHQMGYVHRDIKPENIFLSPGAGGGPGAARRGARRGTARATSGAVHTTWRLGDLGSAVELAEVMQPGAPGLFLEGSPPFLAPEYAELWVAPSGQRTPARLQQATSFKQDTWALGATLYDILVGHPPFSGPAGADPPMSELAASIVSAPPSPHPAEVPGLSPAAADFICWTLQKDPALRPTAFELAEHPWLMGAREMPAAAAASVQHRAANVVLAGAPPAQAVASQLVSFDSSMAEEAAREVAAAVIADLSQSVDAAGLAAASAKAVAAAHAAAAAAADAGPGDGSARSAPPPSPLSPSGKITRSKSVRKTPASTKRPQSALATAAAALLAAADPTHSGDSPSSSLDAMSLHGQPALLASASAPAPYPRRKASARRVPSRKTGAAPEAIEGTVVGSSLAVPSPKPRASRKAAAGAAQSSGSTTSEPAPTMPEAASSSSSAAAASLERSLTPKRRGRKPASGSPAATGGPVASLLLVPGLVDLPLFVPAAGAAPSLQPGAAVPKVARTRVRKAAASPLAAASGQDRPASSSDAAPSLLIVSNEAAAASALATAAAVMVAGVAAAASGAPRSRGRKQADAAAASALAAEGPGTSAEADGGAAGPQASSASSLASQSASGSVDEEAAAGPSTTQGSPAKRRGRKAAAAAAAAPAAAASGSPVRLAPAAPAERRTGEAIPAMGGATLETLGTARTASGLPPTSLLARPSGEKIDWLHMF</sequence>
<dbReference type="Pfam" id="PF00069">
    <property type="entry name" value="Pkinase"/>
    <property type="match status" value="1"/>
</dbReference>
<dbReference type="InterPro" id="IPR008271">
    <property type="entry name" value="Ser/Thr_kinase_AS"/>
</dbReference>
<dbReference type="Gene3D" id="1.10.510.10">
    <property type="entry name" value="Transferase(Phosphotransferase) domain 1"/>
    <property type="match status" value="1"/>
</dbReference>
<comment type="caution">
    <text evidence="12">The sequence shown here is derived from an EMBL/GenBank/DDBJ whole genome shotgun (WGS) entry which is preliminary data.</text>
</comment>
<evidence type="ECO:0000256" key="5">
    <source>
        <dbReference type="ARBA" id="ARBA00022840"/>
    </source>
</evidence>
<feature type="compositionally biased region" description="Low complexity" evidence="10">
    <location>
        <begin position="856"/>
        <end position="879"/>
    </location>
</feature>
<feature type="region of interest" description="Disordered" evidence="10">
    <location>
        <begin position="63"/>
        <end position="101"/>
    </location>
</feature>
<dbReference type="OrthoDB" id="6513151at2759"/>
<keyword evidence="1" id="KW-0723">Serine/threonine-protein kinase</keyword>
<dbReference type="SMART" id="SM00220">
    <property type="entry name" value="S_TKc"/>
    <property type="match status" value="1"/>
</dbReference>
<proteinExistence type="predicted"/>
<feature type="binding site" evidence="7">
    <location>
        <begin position="276"/>
        <end position="277"/>
    </location>
    <ligand>
        <name>ATP</name>
        <dbReference type="ChEBI" id="CHEBI:30616"/>
    </ligand>
</feature>
<dbReference type="InterPro" id="IPR011009">
    <property type="entry name" value="Kinase-like_dom_sf"/>
</dbReference>
<keyword evidence="5 7" id="KW-0067">ATP-binding</keyword>
<dbReference type="InterPro" id="IPR017441">
    <property type="entry name" value="Protein_kinase_ATP_BS"/>
</dbReference>
<feature type="compositionally biased region" description="Basic and acidic residues" evidence="10">
    <location>
        <begin position="75"/>
        <end position="85"/>
    </location>
</feature>
<evidence type="ECO:0000256" key="3">
    <source>
        <dbReference type="ARBA" id="ARBA00022741"/>
    </source>
</evidence>
<feature type="compositionally biased region" description="Gly residues" evidence="10">
    <location>
        <begin position="1"/>
        <end position="14"/>
    </location>
</feature>
<feature type="binding site" evidence="7">
    <location>
        <position position="151"/>
    </location>
    <ligand>
        <name>ATP</name>
        <dbReference type="ChEBI" id="CHEBI:30616"/>
    </ligand>
</feature>
<dbReference type="PROSITE" id="PS00108">
    <property type="entry name" value="PROTEIN_KINASE_ST"/>
    <property type="match status" value="1"/>
</dbReference>
<feature type="active site" description="Proton acceptor" evidence="6">
    <location>
        <position position="272"/>
    </location>
</feature>